<feature type="compositionally biased region" description="Low complexity" evidence="5">
    <location>
        <begin position="273"/>
        <end position="294"/>
    </location>
</feature>
<dbReference type="CDD" id="cd22028">
    <property type="entry name" value="HMG-box_SoxA_SoxB_SoxG"/>
    <property type="match status" value="1"/>
</dbReference>
<dbReference type="SUPFAM" id="SSF47095">
    <property type="entry name" value="HMG-box"/>
    <property type="match status" value="1"/>
</dbReference>
<dbReference type="SMART" id="SM00398">
    <property type="entry name" value="HMG"/>
    <property type="match status" value="1"/>
</dbReference>
<dbReference type="GO" id="GO:0001228">
    <property type="term" value="F:DNA-binding transcription activator activity, RNA polymerase II-specific"/>
    <property type="evidence" value="ECO:0007669"/>
    <property type="project" value="TreeGrafter"/>
</dbReference>
<dbReference type="PROSITE" id="PS50118">
    <property type="entry name" value="HMG_BOX_2"/>
    <property type="match status" value="1"/>
</dbReference>
<dbReference type="AlphaFoldDB" id="F2Q9U0"/>
<name>F2Q9U0_SUBDO</name>
<dbReference type="Pfam" id="PF00505">
    <property type="entry name" value="HMG_box"/>
    <property type="match status" value="1"/>
</dbReference>
<protein>
    <submittedName>
        <fullName evidence="7">SOX similarity protein</fullName>
    </submittedName>
</protein>
<dbReference type="InterPro" id="IPR009071">
    <property type="entry name" value="HMG_box_dom"/>
</dbReference>
<dbReference type="PANTHER" id="PTHR10270:SF324">
    <property type="entry name" value="SOX DOMAIN-CONTAINING PROTEIN DICHAETE-RELATED"/>
    <property type="match status" value="1"/>
</dbReference>
<feature type="domain" description="HMG box" evidence="6">
    <location>
        <begin position="11"/>
        <end position="79"/>
    </location>
</feature>
<dbReference type="GO" id="GO:0005634">
    <property type="term" value="C:nucleus"/>
    <property type="evidence" value="ECO:0007669"/>
    <property type="project" value="UniProtKB-SubCell"/>
</dbReference>
<dbReference type="Gene3D" id="1.10.30.10">
    <property type="entry name" value="High mobility group box domain"/>
    <property type="match status" value="1"/>
</dbReference>
<feature type="region of interest" description="Disordered" evidence="5">
    <location>
        <begin position="253"/>
        <end position="294"/>
    </location>
</feature>
<evidence type="ECO:0000256" key="1">
    <source>
        <dbReference type="ARBA" id="ARBA00004123"/>
    </source>
</evidence>
<accession>F2Q9U0</accession>
<evidence type="ECO:0000256" key="3">
    <source>
        <dbReference type="ARBA" id="ARBA00023242"/>
    </source>
</evidence>
<evidence type="ECO:0000256" key="5">
    <source>
        <dbReference type="SAM" id="MobiDB-lite"/>
    </source>
</evidence>
<dbReference type="FunFam" id="1.10.30.10:FF:000002">
    <property type="entry name" value="transcription factor Sox-2"/>
    <property type="match status" value="1"/>
</dbReference>
<organism evidence="7">
    <name type="scientific">Suberites domuncula</name>
    <name type="common">Sponge</name>
    <dbReference type="NCBI Taxonomy" id="55567"/>
    <lineage>
        <taxon>Eukaryota</taxon>
        <taxon>Metazoa</taxon>
        <taxon>Porifera</taxon>
        <taxon>Demospongiae</taxon>
        <taxon>Heteroscleromorpha</taxon>
        <taxon>Suberitida</taxon>
        <taxon>Suberitidae</taxon>
        <taxon>Suberites</taxon>
    </lineage>
</organism>
<gene>
    <name evidence="7" type="primary">sox</name>
</gene>
<evidence type="ECO:0000313" key="7">
    <source>
        <dbReference type="EMBL" id="CBK62691.1"/>
    </source>
</evidence>
<evidence type="ECO:0000256" key="2">
    <source>
        <dbReference type="ARBA" id="ARBA00023125"/>
    </source>
</evidence>
<dbReference type="InterPro" id="IPR036910">
    <property type="entry name" value="HMG_box_dom_sf"/>
</dbReference>
<sequence length="294" mass="31546">MTIMSRSPDHIKRPMNAFMVWSKQRRKELAQENPRMHNSELSKRLGSEWKALSDAEKRPYIDEAKKIREQHMIDHPGYRYRPRRKPKNMFKKVTSAYSMPNIPMGSASNTTYAAGQPLQIVTLQQQPSHQNPTHAGLINSLTSPPPVINSASTVQAGAATFVPTGAQPGAINYVLPKVLGAQGFTPTTFLQPAVYPQAQFATFAPQMIPASGLSGTTLQIMTTGSETLQSATNVSSSSLGSVALNTDISVHSNVSSPGSARPFDGIGLHKPGTDSSSTSGISSLSDSTSPLPTS</sequence>
<proteinExistence type="evidence at transcript level"/>
<dbReference type="GO" id="GO:0000122">
    <property type="term" value="P:negative regulation of transcription by RNA polymerase II"/>
    <property type="evidence" value="ECO:0007669"/>
    <property type="project" value="TreeGrafter"/>
</dbReference>
<keyword evidence="3 4" id="KW-0539">Nucleus</keyword>
<keyword evidence="2 4" id="KW-0238">DNA-binding</keyword>
<dbReference type="GO" id="GO:0030154">
    <property type="term" value="P:cell differentiation"/>
    <property type="evidence" value="ECO:0007669"/>
    <property type="project" value="TreeGrafter"/>
</dbReference>
<comment type="subcellular location">
    <subcellularLocation>
        <location evidence="1">Nucleus</location>
    </subcellularLocation>
</comment>
<dbReference type="InterPro" id="IPR050140">
    <property type="entry name" value="SRY-related_HMG-box_TF-like"/>
</dbReference>
<evidence type="ECO:0000259" key="6">
    <source>
        <dbReference type="PROSITE" id="PS50118"/>
    </source>
</evidence>
<dbReference type="EMBL" id="FN689551">
    <property type="protein sequence ID" value="CBK62691.1"/>
    <property type="molecule type" value="mRNA"/>
</dbReference>
<feature type="DNA-binding region" description="HMG box" evidence="4">
    <location>
        <begin position="11"/>
        <end position="79"/>
    </location>
</feature>
<dbReference type="GO" id="GO:0000978">
    <property type="term" value="F:RNA polymerase II cis-regulatory region sequence-specific DNA binding"/>
    <property type="evidence" value="ECO:0007669"/>
    <property type="project" value="TreeGrafter"/>
</dbReference>
<dbReference type="PANTHER" id="PTHR10270">
    <property type="entry name" value="SOX TRANSCRIPTION FACTOR"/>
    <property type="match status" value="1"/>
</dbReference>
<reference evidence="7" key="1">
    <citation type="submission" date="2010-03" db="EMBL/GenBank/DDBJ databases">
        <title>Flashing light signaling circuit in the sponge Suberites domuncula: endogenous generation of light after tissue ablation.</title>
        <authorList>
            <person name="Mueller W.E.G."/>
            <person name="Unger A."/>
            <person name="Wang X."/>
            <person name="Schroeder H.C."/>
            <person name="Grebenjuk V.A."/>
            <person name="Jochum K.P."/>
            <person name="Wiens M."/>
        </authorList>
    </citation>
    <scope>NUCLEOTIDE SEQUENCE</scope>
    <source>
        <tissue evidence="7">Whole organism</tissue>
    </source>
</reference>
<evidence type="ECO:0000256" key="4">
    <source>
        <dbReference type="PROSITE-ProRule" id="PRU00267"/>
    </source>
</evidence>